<dbReference type="RefSeq" id="WP_380622231.1">
    <property type="nucleotide sequence ID" value="NZ_JBHSDK010000018.1"/>
</dbReference>
<dbReference type="Gene3D" id="3.50.50.60">
    <property type="entry name" value="FAD/NAD(P)-binding domain"/>
    <property type="match status" value="3"/>
</dbReference>
<dbReference type="EC" id="5.3.3.1" evidence="11"/>
<keyword evidence="8" id="KW-1207">Sterol metabolism</keyword>
<protein>
    <recommendedName>
        <fullName evidence="14">Cholesterol oxidase</fullName>
        <ecNumber evidence="13">1.1.3.6</ecNumber>
        <ecNumber evidence="11">5.3.3.1</ecNumber>
    </recommendedName>
    <alternativeName>
        <fullName evidence="15">Cholesterol isomerase</fullName>
    </alternativeName>
</protein>
<keyword evidence="17" id="KW-1133">Transmembrane helix</keyword>
<sequence length="565" mass="62086">MSDKDVAHYDVVVVGSGFGGSVSALRLTEKGYKVAVLEAGDRFDDPSEPDPAKRHDKLPKTSWRLRRYLWAPWMGCKGIQRLHLLRGKKGSRVLVLAGAGVGGGSLVYANTLYRPFPSFYRDRQWADITDWEAELSPHYDTAERMLGVVDNPVRTEADAAMKRVAKQMGAEDTFRYTRVGVTFGRKPGESLGDPHFGGEGPQRRSCTECGACMTGCREGAKNMLTENYLHLAEKAGAEIHHLTTVRDLRRVDGRWEVHTRKTGPFRRSRPSFTADHVILAAGTWGTQSLLHKVRSEGGLPKLSKALGRLTRTNSEALLGAERFRLKGEDHSKGLAITSSFYPDEHTHIEPVRYGKGSNAMGLIRTLLVEGPTPGDKRPRAVKLLMQLVRRPWLLALVPKIRRWSERAVITLVMQHRDNSITVDGAKGKMRAEPGHGEPNPVWIPTGYEATRRLADELGGVAGGTWLDLANIPTTAHFLGGCAIGDDPESSVIDPYHRAWGYPSLHIVDGSAVSANLGVNPSLTITAQAERAMSMWPNKGGADPRPEPGEGYRRTDPVAAANPVLR</sequence>
<evidence type="ECO:0000256" key="3">
    <source>
        <dbReference type="ARBA" id="ARBA00022548"/>
    </source>
</evidence>
<keyword evidence="10" id="KW-0413">Isomerase</keyword>
<evidence type="ECO:0000256" key="6">
    <source>
        <dbReference type="ARBA" id="ARBA00023002"/>
    </source>
</evidence>
<dbReference type="InterPro" id="IPR007867">
    <property type="entry name" value="GMC_OxRtase_C"/>
</dbReference>
<dbReference type="EC" id="1.1.3.6" evidence="13"/>
<evidence type="ECO:0000256" key="16">
    <source>
        <dbReference type="SAM" id="MobiDB-lite"/>
    </source>
</evidence>
<evidence type="ECO:0000256" key="15">
    <source>
        <dbReference type="ARBA" id="ARBA00049778"/>
    </source>
</evidence>
<evidence type="ECO:0000256" key="9">
    <source>
        <dbReference type="ARBA" id="ARBA00023221"/>
    </source>
</evidence>
<comment type="cofactor">
    <cofactor evidence="1">
        <name>FAD</name>
        <dbReference type="ChEBI" id="CHEBI:57692"/>
    </cofactor>
</comment>
<proteinExistence type="inferred from homology"/>
<comment type="caution">
    <text evidence="20">The sequence shown here is derived from an EMBL/GenBank/DDBJ whole genome shotgun (WGS) entry which is preliminary data.</text>
</comment>
<comment type="similarity">
    <text evidence="2">Belongs to the GMC oxidoreductase family.</text>
</comment>
<feature type="region of interest" description="Disordered" evidence="16">
    <location>
        <begin position="535"/>
        <end position="565"/>
    </location>
</feature>
<feature type="domain" description="Glucose-methanol-choline oxidoreductase N-terminal" evidence="18">
    <location>
        <begin position="11"/>
        <end position="291"/>
    </location>
</feature>
<evidence type="ECO:0000256" key="5">
    <source>
        <dbReference type="ARBA" id="ARBA00022827"/>
    </source>
</evidence>
<keyword evidence="17" id="KW-0472">Membrane</keyword>
<feature type="transmembrane region" description="Helical" evidence="17">
    <location>
        <begin position="93"/>
        <end position="113"/>
    </location>
</feature>
<evidence type="ECO:0000256" key="2">
    <source>
        <dbReference type="ARBA" id="ARBA00010790"/>
    </source>
</evidence>
<feature type="domain" description="Glucose-methanol-choline oxidoreductase C-terminal" evidence="19">
    <location>
        <begin position="470"/>
        <end position="528"/>
    </location>
</feature>
<feature type="compositionally biased region" description="Basic and acidic residues" evidence="16">
    <location>
        <begin position="541"/>
        <end position="555"/>
    </location>
</feature>
<organism evidence="20 21">
    <name type="scientific">Salininema proteolyticum</name>
    <dbReference type="NCBI Taxonomy" id="1607685"/>
    <lineage>
        <taxon>Bacteria</taxon>
        <taxon>Bacillati</taxon>
        <taxon>Actinomycetota</taxon>
        <taxon>Actinomycetes</taxon>
        <taxon>Glycomycetales</taxon>
        <taxon>Glycomycetaceae</taxon>
        <taxon>Salininema</taxon>
    </lineage>
</organism>
<evidence type="ECO:0000259" key="19">
    <source>
        <dbReference type="Pfam" id="PF05199"/>
    </source>
</evidence>
<keyword evidence="21" id="KW-1185">Reference proteome</keyword>
<dbReference type="EMBL" id="JBHSDK010000018">
    <property type="protein sequence ID" value="MFC4336369.1"/>
    <property type="molecule type" value="Genomic_DNA"/>
</dbReference>
<keyword evidence="3" id="KW-0153">Cholesterol metabolism</keyword>
<evidence type="ECO:0000313" key="20">
    <source>
        <dbReference type="EMBL" id="MFC4336369.1"/>
    </source>
</evidence>
<evidence type="ECO:0000256" key="13">
    <source>
        <dbReference type="ARBA" id="ARBA00049723"/>
    </source>
</evidence>
<evidence type="ECO:0000256" key="14">
    <source>
        <dbReference type="ARBA" id="ARBA00049744"/>
    </source>
</evidence>
<dbReference type="Pfam" id="PF05199">
    <property type="entry name" value="GMC_oxred_C"/>
    <property type="match status" value="1"/>
</dbReference>
<evidence type="ECO:0000313" key="21">
    <source>
        <dbReference type="Proteomes" id="UP001595823"/>
    </source>
</evidence>
<evidence type="ECO:0000259" key="18">
    <source>
        <dbReference type="Pfam" id="PF00732"/>
    </source>
</evidence>
<evidence type="ECO:0000256" key="4">
    <source>
        <dbReference type="ARBA" id="ARBA00022630"/>
    </source>
</evidence>
<evidence type="ECO:0000256" key="12">
    <source>
        <dbReference type="ARBA" id="ARBA00049645"/>
    </source>
</evidence>
<evidence type="ECO:0000256" key="7">
    <source>
        <dbReference type="ARBA" id="ARBA00023098"/>
    </source>
</evidence>
<evidence type="ECO:0000256" key="17">
    <source>
        <dbReference type="SAM" id="Phobius"/>
    </source>
</evidence>
<keyword evidence="9" id="KW-0753">Steroid metabolism</keyword>
<evidence type="ECO:0000256" key="11">
    <source>
        <dbReference type="ARBA" id="ARBA00038856"/>
    </source>
</evidence>
<dbReference type="InterPro" id="IPR000172">
    <property type="entry name" value="GMC_OxRdtase_N"/>
</dbReference>
<comment type="pathway">
    <text evidence="12">Steroid metabolism; cholesterol degradation.</text>
</comment>
<dbReference type="PRINTS" id="PR00411">
    <property type="entry name" value="PNDRDTASEI"/>
</dbReference>
<reference evidence="21" key="1">
    <citation type="journal article" date="2019" name="Int. J. Syst. Evol. Microbiol.">
        <title>The Global Catalogue of Microorganisms (GCM) 10K type strain sequencing project: providing services to taxonomists for standard genome sequencing and annotation.</title>
        <authorList>
            <consortium name="The Broad Institute Genomics Platform"/>
            <consortium name="The Broad Institute Genome Sequencing Center for Infectious Disease"/>
            <person name="Wu L."/>
            <person name="Ma J."/>
        </authorList>
    </citation>
    <scope>NUCLEOTIDE SEQUENCE [LARGE SCALE GENOMIC DNA]</scope>
    <source>
        <strain evidence="21">IBRC-M 10908</strain>
    </source>
</reference>
<dbReference type="PANTHER" id="PTHR47470">
    <property type="entry name" value="CHOLESTEROL OXIDASE"/>
    <property type="match status" value="1"/>
</dbReference>
<evidence type="ECO:0000256" key="10">
    <source>
        <dbReference type="ARBA" id="ARBA00023235"/>
    </source>
</evidence>
<evidence type="ECO:0000256" key="8">
    <source>
        <dbReference type="ARBA" id="ARBA00023166"/>
    </source>
</evidence>
<keyword evidence="4" id="KW-0285">Flavoprotein</keyword>
<keyword evidence="17" id="KW-0812">Transmembrane</keyword>
<keyword evidence="6" id="KW-0560">Oxidoreductase</keyword>
<dbReference type="SUPFAM" id="SSF51905">
    <property type="entry name" value="FAD/NAD(P)-binding domain"/>
    <property type="match status" value="1"/>
</dbReference>
<keyword evidence="5" id="KW-0274">FAD</keyword>
<accession>A0ABV8TZX1</accession>
<dbReference type="Proteomes" id="UP001595823">
    <property type="component" value="Unassembled WGS sequence"/>
</dbReference>
<dbReference type="Pfam" id="PF00732">
    <property type="entry name" value="GMC_oxred_N"/>
    <property type="match status" value="1"/>
</dbReference>
<keyword evidence="7" id="KW-0443">Lipid metabolism</keyword>
<evidence type="ECO:0000256" key="1">
    <source>
        <dbReference type="ARBA" id="ARBA00001974"/>
    </source>
</evidence>
<dbReference type="InterPro" id="IPR036188">
    <property type="entry name" value="FAD/NAD-bd_sf"/>
</dbReference>
<gene>
    <name evidence="20" type="ORF">ACFPET_14295</name>
</gene>
<name>A0ABV8TZX1_9ACTN</name>
<dbReference type="InterPro" id="IPR052542">
    <property type="entry name" value="Cholesterol_Oxidase"/>
</dbReference>
<dbReference type="PANTHER" id="PTHR47470:SF1">
    <property type="entry name" value="FAD-DEPENDENT OXIDOREDUCTASE 2 FAD BINDING DOMAIN-CONTAINING PROTEIN"/>
    <property type="match status" value="1"/>
</dbReference>